<reference evidence="4 5" key="1">
    <citation type="journal article" date="2019" name="PLoS Biol.">
        <title>Sex chromosomes control vertical transmission of feminizing Wolbachia symbionts in an isopod.</title>
        <authorList>
            <person name="Becking T."/>
            <person name="Chebbi M.A."/>
            <person name="Giraud I."/>
            <person name="Moumen B."/>
            <person name="Laverre T."/>
            <person name="Caubet Y."/>
            <person name="Peccoud J."/>
            <person name="Gilbert C."/>
            <person name="Cordaux R."/>
        </authorList>
    </citation>
    <scope>NUCLEOTIDE SEQUENCE [LARGE SCALE GENOMIC DNA]</scope>
    <source>
        <strain evidence="4">ANa2</strain>
        <tissue evidence="4">Whole body excluding digestive tract and cuticle</tissue>
    </source>
</reference>
<sequence length="530" mass="58486">MELEKWPIFSLLKKDFVQKLKIACVFGALGNEAILVTKNDEVYSMGFNGSGCLGVGDQTSTMIPREIETLCSKKVKGFAYGIGPHVLAYTEDGELYSWGHNGFCQLGNGSTNQGLTPYLVSSHLNSKRVLKVAAGSHHSLALTEDGEVLAWGQNNCGQIGSGTTTNQPTPRKIIANIGGRRVIDIACGQTSSMAVMDNGEVYGWGLNSNGQLGLGNTVNQHNTCRVTALQGVVITKVACGYSHTLALSDEGHLYAWGLNGYGQLGTGNKANQCSPVRIAQEIDRIVDIACTHYCHISAAMTQNSKIYLWGQCKGQSVVSPMETALESLHEVFALWANPSVTFEPIIITTSTPTSLTQSMMTALDDPETSDIVFLVDGRKIHAHRAILKIRCQYFRKMLQEHWKESQMEEVQIKDYSYVVFRAFLQHLYTDTVSVSPEDAIGLLDLANAYCEESVKHHCERIIRHGITIENVAMLYAVAIKYEAQELEEFCFRFALNHMTEVAQTEAFMALDELTVKNFIQRAAQHGAFKY</sequence>
<dbReference type="SUPFAM" id="SSF54695">
    <property type="entry name" value="POZ domain"/>
    <property type="match status" value="1"/>
</dbReference>
<dbReference type="PROSITE" id="PS50097">
    <property type="entry name" value="BTB"/>
    <property type="match status" value="1"/>
</dbReference>
<dbReference type="SUPFAM" id="SSF50985">
    <property type="entry name" value="RCC1/BLIP-II"/>
    <property type="match status" value="1"/>
</dbReference>
<proteinExistence type="predicted"/>
<dbReference type="AlphaFoldDB" id="A0A5N5TC14"/>
<evidence type="ECO:0000256" key="1">
    <source>
        <dbReference type="ARBA" id="ARBA00022737"/>
    </source>
</evidence>
<feature type="repeat" description="RCC1" evidence="2">
    <location>
        <begin position="93"/>
        <end position="145"/>
    </location>
</feature>
<dbReference type="Proteomes" id="UP000326759">
    <property type="component" value="Unassembled WGS sequence"/>
</dbReference>
<dbReference type="SMART" id="SM00225">
    <property type="entry name" value="BTB"/>
    <property type="match status" value="1"/>
</dbReference>
<evidence type="ECO:0000259" key="3">
    <source>
        <dbReference type="PROSITE" id="PS50097"/>
    </source>
</evidence>
<feature type="domain" description="BTB" evidence="3">
    <location>
        <begin position="369"/>
        <end position="436"/>
    </location>
</feature>
<organism evidence="4 5">
    <name type="scientific">Armadillidium nasatum</name>
    <dbReference type="NCBI Taxonomy" id="96803"/>
    <lineage>
        <taxon>Eukaryota</taxon>
        <taxon>Metazoa</taxon>
        <taxon>Ecdysozoa</taxon>
        <taxon>Arthropoda</taxon>
        <taxon>Crustacea</taxon>
        <taxon>Multicrustacea</taxon>
        <taxon>Malacostraca</taxon>
        <taxon>Eumalacostraca</taxon>
        <taxon>Peracarida</taxon>
        <taxon>Isopoda</taxon>
        <taxon>Oniscidea</taxon>
        <taxon>Crinocheta</taxon>
        <taxon>Armadillidiidae</taxon>
        <taxon>Armadillidium</taxon>
    </lineage>
</organism>
<comment type="caution">
    <text evidence="4">The sequence shown here is derived from an EMBL/GenBank/DDBJ whole genome shotgun (WGS) entry which is preliminary data.</text>
</comment>
<dbReference type="Pfam" id="PF07707">
    <property type="entry name" value="BACK"/>
    <property type="match status" value="1"/>
</dbReference>
<dbReference type="CDD" id="cd18298">
    <property type="entry name" value="BTB_POZ_RCBTB1_2"/>
    <property type="match status" value="1"/>
</dbReference>
<dbReference type="InterPro" id="IPR011705">
    <property type="entry name" value="BACK"/>
</dbReference>
<evidence type="ECO:0000313" key="5">
    <source>
        <dbReference type="Proteomes" id="UP000326759"/>
    </source>
</evidence>
<accession>A0A5N5TC14</accession>
<dbReference type="InterPro" id="IPR058923">
    <property type="entry name" value="RCC1-like_dom"/>
</dbReference>
<dbReference type="Pfam" id="PF00651">
    <property type="entry name" value="BTB"/>
    <property type="match status" value="1"/>
</dbReference>
<dbReference type="PANTHER" id="PTHR22872:SF10">
    <property type="entry name" value="ULTRAVIOLET-B RECEPTOR UVR8"/>
    <property type="match status" value="1"/>
</dbReference>
<dbReference type="EMBL" id="SEYY01004587">
    <property type="protein sequence ID" value="KAB7503719.1"/>
    <property type="molecule type" value="Genomic_DNA"/>
</dbReference>
<gene>
    <name evidence="4" type="primary">RCBTB1</name>
    <name evidence="4" type="ORF">Anas_01304</name>
</gene>
<evidence type="ECO:0000256" key="2">
    <source>
        <dbReference type="PROSITE-ProRule" id="PRU00235"/>
    </source>
</evidence>
<dbReference type="Gene3D" id="2.130.10.30">
    <property type="entry name" value="Regulator of chromosome condensation 1/beta-lactamase-inhibitor protein II"/>
    <property type="match status" value="1"/>
</dbReference>
<dbReference type="OrthoDB" id="5981550at2759"/>
<dbReference type="PROSITE" id="PS50012">
    <property type="entry name" value="RCC1_3"/>
    <property type="match status" value="4"/>
</dbReference>
<feature type="repeat" description="RCC1" evidence="2">
    <location>
        <begin position="146"/>
        <end position="198"/>
    </location>
</feature>
<dbReference type="Pfam" id="PF25390">
    <property type="entry name" value="WD40_RLD"/>
    <property type="match status" value="1"/>
</dbReference>
<feature type="repeat" description="RCC1" evidence="2">
    <location>
        <begin position="199"/>
        <end position="250"/>
    </location>
</feature>
<keyword evidence="1" id="KW-0677">Repeat</keyword>
<dbReference type="CDD" id="cd18498">
    <property type="entry name" value="BACK_RCBTB1_2"/>
    <property type="match status" value="1"/>
</dbReference>
<dbReference type="PROSITE" id="PS00626">
    <property type="entry name" value="RCC1_2"/>
    <property type="match status" value="2"/>
</dbReference>
<dbReference type="Gene3D" id="3.30.710.10">
    <property type="entry name" value="Potassium Channel Kv1.1, Chain A"/>
    <property type="match status" value="1"/>
</dbReference>
<dbReference type="InterPro" id="IPR051625">
    <property type="entry name" value="Signaling_Regulatory_Domain"/>
</dbReference>
<evidence type="ECO:0000313" key="4">
    <source>
        <dbReference type="EMBL" id="KAB7503719.1"/>
    </source>
</evidence>
<protein>
    <submittedName>
        <fullName evidence="4">RCC1 and BTB domain-containing protein 1</fullName>
    </submittedName>
</protein>
<dbReference type="InterPro" id="IPR000408">
    <property type="entry name" value="Reg_chr_condens"/>
</dbReference>
<keyword evidence="5" id="KW-1185">Reference proteome</keyword>
<dbReference type="PRINTS" id="PR00633">
    <property type="entry name" value="RCCNDNSATION"/>
</dbReference>
<dbReference type="PANTHER" id="PTHR22872">
    <property type="entry name" value="BTK-BINDING PROTEIN-RELATED"/>
    <property type="match status" value="1"/>
</dbReference>
<dbReference type="InterPro" id="IPR009091">
    <property type="entry name" value="RCC1/BLIP-II"/>
</dbReference>
<dbReference type="InterPro" id="IPR011333">
    <property type="entry name" value="SKP1/BTB/POZ_sf"/>
</dbReference>
<feature type="repeat" description="RCC1" evidence="2">
    <location>
        <begin position="251"/>
        <end position="301"/>
    </location>
</feature>
<name>A0A5N5TC14_9CRUS</name>
<dbReference type="InterPro" id="IPR000210">
    <property type="entry name" value="BTB/POZ_dom"/>
</dbReference>